<evidence type="ECO:0000313" key="3">
    <source>
        <dbReference type="Proteomes" id="UP001162131"/>
    </source>
</evidence>
<proteinExistence type="predicted"/>
<keyword evidence="3" id="KW-1185">Reference proteome</keyword>
<reference evidence="2" key="1">
    <citation type="submission" date="2021-09" db="EMBL/GenBank/DDBJ databases">
        <authorList>
            <consortium name="AG Swart"/>
            <person name="Singh M."/>
            <person name="Singh A."/>
            <person name="Seah K."/>
            <person name="Emmerich C."/>
        </authorList>
    </citation>
    <scope>NUCLEOTIDE SEQUENCE</scope>
    <source>
        <strain evidence="2">ATCC30299</strain>
    </source>
</reference>
<accession>A0AAU9JST4</accession>
<feature type="compositionally biased region" description="Basic and acidic residues" evidence="1">
    <location>
        <begin position="215"/>
        <end position="227"/>
    </location>
</feature>
<evidence type="ECO:0000256" key="1">
    <source>
        <dbReference type="SAM" id="MobiDB-lite"/>
    </source>
</evidence>
<comment type="caution">
    <text evidence="2">The sequence shown here is derived from an EMBL/GenBank/DDBJ whole genome shotgun (WGS) entry which is preliminary data.</text>
</comment>
<dbReference type="AlphaFoldDB" id="A0AAU9JST4"/>
<dbReference type="Proteomes" id="UP001162131">
    <property type="component" value="Unassembled WGS sequence"/>
</dbReference>
<gene>
    <name evidence="2" type="ORF">BSTOLATCC_MIC46611</name>
</gene>
<dbReference type="EMBL" id="CAJZBQ010000046">
    <property type="protein sequence ID" value="CAG9328615.1"/>
    <property type="molecule type" value="Genomic_DNA"/>
</dbReference>
<evidence type="ECO:0000313" key="2">
    <source>
        <dbReference type="EMBL" id="CAG9328615.1"/>
    </source>
</evidence>
<feature type="region of interest" description="Disordered" evidence="1">
    <location>
        <begin position="203"/>
        <end position="227"/>
    </location>
</feature>
<organism evidence="2 3">
    <name type="scientific">Blepharisma stoltei</name>
    <dbReference type="NCBI Taxonomy" id="1481888"/>
    <lineage>
        <taxon>Eukaryota</taxon>
        <taxon>Sar</taxon>
        <taxon>Alveolata</taxon>
        <taxon>Ciliophora</taxon>
        <taxon>Postciliodesmatophora</taxon>
        <taxon>Heterotrichea</taxon>
        <taxon>Heterotrichida</taxon>
        <taxon>Blepharismidae</taxon>
        <taxon>Blepharisma</taxon>
    </lineage>
</organism>
<name>A0AAU9JST4_9CILI</name>
<protein>
    <submittedName>
        <fullName evidence="2">Uncharacterized protein</fullName>
    </submittedName>
</protein>
<sequence length="268" mass="31589">MSQNRKKISLSQKIDDSEVSFVESKKASKTIIQSLLRAGRNLSKIHDRLISQRPHEVSKIIRSHKAVNEEEIEILKVKIVPKAMINEGTQMDFNFTRDDESKSEIDKADTNVKEILKESSPIEFENPILKKWSDQTFYRNPQEQESNELFEKIGNWDENYIIYPKSRLYKDISANLGRPSLLKLHRQNKERLYNFRHKAHRRASSVNSGQNFPEVKNKERFSTKDKNTKLREDRSIWQYKPVDAGIFDYEKLLNKNRRSSTPFISSRM</sequence>